<evidence type="ECO:0000313" key="2">
    <source>
        <dbReference type="Proteomes" id="UP001230253"/>
    </source>
</evidence>
<dbReference type="EMBL" id="JAUSUK010000001">
    <property type="protein sequence ID" value="MDQ0325018.1"/>
    <property type="molecule type" value="Genomic_DNA"/>
</dbReference>
<comment type="caution">
    <text evidence="1">The sequence shown here is derived from an EMBL/GenBank/DDBJ whole genome shotgun (WGS) entry which is preliminary data.</text>
</comment>
<keyword evidence="2" id="KW-1185">Reference proteome</keyword>
<organism evidence="1 2">
    <name type="scientific">Rhodopseudomonas julia</name>
    <dbReference type="NCBI Taxonomy" id="200617"/>
    <lineage>
        <taxon>Bacteria</taxon>
        <taxon>Pseudomonadati</taxon>
        <taxon>Pseudomonadota</taxon>
        <taxon>Alphaproteobacteria</taxon>
        <taxon>Hyphomicrobiales</taxon>
        <taxon>Nitrobacteraceae</taxon>
        <taxon>Rhodopseudomonas</taxon>
    </lineage>
</organism>
<evidence type="ECO:0000313" key="1">
    <source>
        <dbReference type="EMBL" id="MDQ0325018.1"/>
    </source>
</evidence>
<protein>
    <submittedName>
        <fullName evidence="1">Uncharacterized protein</fullName>
    </submittedName>
</protein>
<reference evidence="1 2" key="1">
    <citation type="submission" date="2023-07" db="EMBL/GenBank/DDBJ databases">
        <title>Genomic Encyclopedia of Type Strains, Phase IV (KMG-IV): sequencing the most valuable type-strain genomes for metagenomic binning, comparative biology and taxonomic classification.</title>
        <authorList>
            <person name="Goeker M."/>
        </authorList>
    </citation>
    <scope>NUCLEOTIDE SEQUENCE [LARGE SCALE GENOMIC DNA]</scope>
    <source>
        <strain evidence="1 2">DSM 11549</strain>
    </source>
</reference>
<sequence length="84" mass="9596">MILSEIHGCRRHRVATRPSAWHVARRALWRLNLRGLIGPARLCSIVWTESHKTPSDGRVYAVFIIIIAFSKQLTPPSEITFFAD</sequence>
<dbReference type="Proteomes" id="UP001230253">
    <property type="component" value="Unassembled WGS sequence"/>
</dbReference>
<name>A0ABU0C3C5_9BRAD</name>
<accession>A0ABU0C3C5</accession>
<gene>
    <name evidence="1" type="ORF">J2R99_000867</name>
</gene>
<proteinExistence type="predicted"/>